<protein>
    <submittedName>
        <fullName evidence="2">ABC transporter substrate-binding protein</fullName>
    </submittedName>
</protein>
<dbReference type="EMBL" id="JAAKZZ010000479">
    <property type="protein sequence ID" value="NGO72518.1"/>
    <property type="molecule type" value="Genomic_DNA"/>
</dbReference>
<organism evidence="2 3">
    <name type="scientific">Streptomyces boncukensis</name>
    <dbReference type="NCBI Taxonomy" id="2711219"/>
    <lineage>
        <taxon>Bacteria</taxon>
        <taxon>Bacillati</taxon>
        <taxon>Actinomycetota</taxon>
        <taxon>Actinomycetes</taxon>
        <taxon>Kitasatosporales</taxon>
        <taxon>Streptomycetaceae</taxon>
        <taxon>Streptomyces</taxon>
    </lineage>
</organism>
<accession>A0A6G4X548</accession>
<feature type="region of interest" description="Disordered" evidence="1">
    <location>
        <begin position="185"/>
        <end position="220"/>
    </location>
</feature>
<evidence type="ECO:0000313" key="3">
    <source>
        <dbReference type="Proteomes" id="UP000477722"/>
    </source>
</evidence>
<reference evidence="2 3" key="1">
    <citation type="submission" date="2020-02" db="EMBL/GenBank/DDBJ databases">
        <title>Whole-genome analyses of novel actinobacteria.</title>
        <authorList>
            <person name="Sahin N."/>
            <person name="Tatar D."/>
        </authorList>
    </citation>
    <scope>NUCLEOTIDE SEQUENCE [LARGE SCALE GENOMIC DNA]</scope>
    <source>
        <strain evidence="2 3">SB3404</strain>
    </source>
</reference>
<dbReference type="SUPFAM" id="SSF53850">
    <property type="entry name" value="Periplasmic binding protein-like II"/>
    <property type="match status" value="1"/>
</dbReference>
<feature type="non-terminal residue" evidence="2">
    <location>
        <position position="1"/>
    </location>
</feature>
<comment type="caution">
    <text evidence="2">The sequence shown here is derived from an EMBL/GenBank/DDBJ whole genome shotgun (WGS) entry which is preliminary data.</text>
</comment>
<gene>
    <name evidence="2" type="ORF">G5C65_30025</name>
</gene>
<feature type="compositionally biased region" description="Pro residues" evidence="1">
    <location>
        <begin position="209"/>
        <end position="220"/>
    </location>
</feature>
<dbReference type="Pfam" id="PF13416">
    <property type="entry name" value="SBP_bac_8"/>
    <property type="match status" value="1"/>
</dbReference>
<name>A0A6G4X548_9ACTN</name>
<keyword evidence="3" id="KW-1185">Reference proteome</keyword>
<sequence length="220" mass="24042">LLDPTATRLAVDDAKALRVLEYLRRLGDDGLLVRRADYQGSVGIFNAGDTGFYLNGEWEVSTFQNNKLPFSMTRVPALFGSRAAQADSHTFVLPHQDGRGGAGNRAAHQFVAWMLRHSVEWAKGGHVPAYLPTLDRPAYRRLEPQSAYRDVIDDVALDPPAWFAGSASRMWIELGSVFSGVLTGSRSPRGALEEAKSRLRDLLDTPSPLGEPEPPGRSGA</sequence>
<dbReference type="InterPro" id="IPR006059">
    <property type="entry name" value="SBP"/>
</dbReference>
<proteinExistence type="predicted"/>
<dbReference type="RefSeq" id="WP_338146733.1">
    <property type="nucleotide sequence ID" value="NZ_JAAKZZ010000479.1"/>
</dbReference>
<dbReference type="Proteomes" id="UP000477722">
    <property type="component" value="Unassembled WGS sequence"/>
</dbReference>
<feature type="compositionally biased region" description="Basic and acidic residues" evidence="1">
    <location>
        <begin position="191"/>
        <end position="203"/>
    </location>
</feature>
<evidence type="ECO:0000256" key="1">
    <source>
        <dbReference type="SAM" id="MobiDB-lite"/>
    </source>
</evidence>
<evidence type="ECO:0000313" key="2">
    <source>
        <dbReference type="EMBL" id="NGO72518.1"/>
    </source>
</evidence>
<dbReference type="Gene3D" id="3.40.190.10">
    <property type="entry name" value="Periplasmic binding protein-like II"/>
    <property type="match status" value="2"/>
</dbReference>
<dbReference type="AlphaFoldDB" id="A0A6G4X548"/>